<keyword evidence="4" id="KW-1185">Reference proteome</keyword>
<reference evidence="2 4" key="1">
    <citation type="submission" date="2014-08" db="EMBL/GenBank/DDBJ databases">
        <title>Methylacidiphilum kamchatkense strain Kam1 draft genome sequence.</title>
        <authorList>
            <person name="Birkeland N.-K."/>
            <person name="Erikstad H.A."/>
        </authorList>
    </citation>
    <scope>NUCLEOTIDE SEQUENCE [LARGE SCALE GENOMIC DNA]</scope>
    <source>
        <strain evidence="2 4">Kam1</strain>
    </source>
</reference>
<dbReference type="InterPro" id="IPR021796">
    <property type="entry name" value="Tll0287-like_dom"/>
</dbReference>
<protein>
    <submittedName>
        <fullName evidence="2">Cytochrome C</fullName>
    </submittedName>
</protein>
<sequence>MKWNIVIFKRSFGLSCFFFLYFSFVFICQSQQEPVTSIASMEKSQTIEKIAAPIAQELQESLKNTLTSKLKEVGPIETLKFCNLQALALTDQIKEKHGARITLLKRTSDKIRNPLNKPDYPEKEALEIFLEAQRRHEPFPSSYVQKVEQNWTTKYRYYKPLFIGNICLNCHGSLSQMSPSLKEELQKRYPLDEATGYKLGDFRGLITVEVSLSEGD</sequence>
<feature type="domain" description="Tll0287-like" evidence="1">
    <location>
        <begin position="57"/>
        <end position="210"/>
    </location>
</feature>
<dbReference type="AlphaFoldDB" id="A0A0C1RTQ8"/>
<evidence type="ECO:0000313" key="3">
    <source>
        <dbReference type="EMBL" id="QDQ42234.1"/>
    </source>
</evidence>
<reference evidence="3" key="2">
    <citation type="journal article" date="2019" name="BMC Genomics">
        <title>Complete genome sequence analysis of the thermoacidophilic verrucomicrobial methanotroph 'Candidatus Methylacidiphilum kamchatkense' strain Kam1 and comparison with its closest relatives.</title>
        <authorList>
            <person name="Kruse T."/>
            <person name="Ratnadevi C.M."/>
            <person name="Erikstad H.A."/>
            <person name="Birkeland N.K."/>
        </authorList>
    </citation>
    <scope>NUCLEOTIDE SEQUENCE</scope>
    <source>
        <strain evidence="3">Kam1</strain>
    </source>
</reference>
<evidence type="ECO:0000259" key="1">
    <source>
        <dbReference type="Pfam" id="PF11845"/>
    </source>
</evidence>
<evidence type="ECO:0000313" key="5">
    <source>
        <dbReference type="Proteomes" id="UP000315925"/>
    </source>
</evidence>
<dbReference type="Proteomes" id="UP000031594">
    <property type="component" value="Unassembled WGS sequence"/>
</dbReference>
<dbReference type="OrthoDB" id="5392220at2"/>
<evidence type="ECO:0000313" key="2">
    <source>
        <dbReference type="EMBL" id="KIE58361.1"/>
    </source>
</evidence>
<reference evidence="5" key="3">
    <citation type="submission" date="2019-03" db="EMBL/GenBank/DDBJ databases">
        <title>Complete genome of Methylacidiphilum kamchatkense Kam1.</title>
        <authorList>
            <person name="Kruse T."/>
            <person name="Murarilal Ratnadevi C."/>
            <person name="Erikstad H.-A."/>
            <person name="Birkeland N.-K."/>
        </authorList>
    </citation>
    <scope>NUCLEOTIDE SEQUENCE [LARGE SCALE GENOMIC DNA]</scope>
    <source>
        <strain evidence="5">kam1</strain>
    </source>
</reference>
<dbReference type="EMBL" id="JQNX01000005">
    <property type="protein sequence ID" value="KIE58361.1"/>
    <property type="molecule type" value="Genomic_DNA"/>
</dbReference>
<gene>
    <name evidence="2" type="ORF">A946_07705</name>
    <name evidence="3" type="ORF">kam1_1002</name>
</gene>
<dbReference type="RefSeq" id="WP_039721685.1">
    <property type="nucleotide sequence ID" value="NZ_CP037899.1"/>
</dbReference>
<evidence type="ECO:0000313" key="4">
    <source>
        <dbReference type="Proteomes" id="UP000031594"/>
    </source>
</evidence>
<name>A0A0C1RTQ8_9BACT</name>
<dbReference type="EMBL" id="CP037899">
    <property type="protein sequence ID" value="QDQ42234.1"/>
    <property type="molecule type" value="Genomic_DNA"/>
</dbReference>
<organism evidence="3 5">
    <name type="scientific">Methylacidiphilum kamchatkense Kam1</name>
    <dbReference type="NCBI Taxonomy" id="1202785"/>
    <lineage>
        <taxon>Bacteria</taxon>
        <taxon>Pseudomonadati</taxon>
        <taxon>Verrucomicrobiota</taxon>
        <taxon>Methylacidiphilae</taxon>
        <taxon>Methylacidiphilales</taxon>
        <taxon>Methylacidiphilaceae</taxon>
        <taxon>Methylacidiphilum (ex Ratnadevi et al. 2023)</taxon>
    </lineage>
</organism>
<dbReference type="KEGG" id="mkc:kam1_1002"/>
<dbReference type="Proteomes" id="UP000315925">
    <property type="component" value="Chromosome"/>
</dbReference>
<proteinExistence type="predicted"/>
<dbReference type="Pfam" id="PF11845">
    <property type="entry name" value="Tll0287-like"/>
    <property type="match status" value="1"/>
</dbReference>
<accession>A0A0C1RTQ8</accession>
<dbReference type="STRING" id="1202785.A946_07705"/>